<protein>
    <recommendedName>
        <fullName evidence="3">HNH nuclease domain-containing protein</fullName>
    </recommendedName>
</protein>
<evidence type="ECO:0000313" key="1">
    <source>
        <dbReference type="EMBL" id="MBO0951576.1"/>
    </source>
</evidence>
<proteinExistence type="predicted"/>
<gene>
    <name evidence="1" type="ORF">J2I46_23530</name>
</gene>
<name>A0ABS3JNJ8_9BACT</name>
<comment type="caution">
    <text evidence="1">The sequence shown here is derived from an EMBL/GenBank/DDBJ whole genome shotgun (WGS) entry which is preliminary data.</text>
</comment>
<dbReference type="RefSeq" id="WP_207331527.1">
    <property type="nucleotide sequence ID" value="NZ_JAFMYW010000008.1"/>
</dbReference>
<evidence type="ECO:0008006" key="3">
    <source>
        <dbReference type="Google" id="ProtNLM"/>
    </source>
</evidence>
<reference evidence="1 2" key="1">
    <citation type="submission" date="2021-03" db="EMBL/GenBank/DDBJ databases">
        <title>Fibrella sp. HMF5405 genome sequencing and assembly.</title>
        <authorList>
            <person name="Kang H."/>
            <person name="Kim H."/>
            <person name="Bae S."/>
            <person name="Joh K."/>
        </authorList>
    </citation>
    <scope>NUCLEOTIDE SEQUENCE [LARGE SCALE GENOMIC DNA]</scope>
    <source>
        <strain evidence="1 2">HMF5405</strain>
    </source>
</reference>
<dbReference type="Proteomes" id="UP000664628">
    <property type="component" value="Unassembled WGS sequence"/>
</dbReference>
<organism evidence="1 2">
    <name type="scientific">Fibrella forsythiae</name>
    <dbReference type="NCBI Taxonomy" id="2817061"/>
    <lineage>
        <taxon>Bacteria</taxon>
        <taxon>Pseudomonadati</taxon>
        <taxon>Bacteroidota</taxon>
        <taxon>Cytophagia</taxon>
        <taxon>Cytophagales</taxon>
        <taxon>Spirosomataceae</taxon>
        <taxon>Fibrella</taxon>
    </lineage>
</organism>
<dbReference type="EMBL" id="JAFMYW010000008">
    <property type="protein sequence ID" value="MBO0951576.1"/>
    <property type="molecule type" value="Genomic_DNA"/>
</dbReference>
<keyword evidence="2" id="KW-1185">Reference proteome</keyword>
<accession>A0ABS3JNJ8</accession>
<evidence type="ECO:0000313" key="2">
    <source>
        <dbReference type="Proteomes" id="UP000664628"/>
    </source>
</evidence>
<sequence length="203" mass="21955">MILTKAAALNYANIIDGLNIGSVHGDVKTEPNWRVLYRAKNRPMNFKTGAGPSTPQSISTIPCHSCGIILPEDAIQVDHYMPQEGGINTDLHALKTLRALRLTDQVPNGLKGVALDIANLADFGLNFKLMPKGRGRGIVTQFATISAAAKWTTNEEGSAFLTLVDSVNGLEDLRRMCKNNLLNLAPLCGMCNVNKSNRTRAIA</sequence>